<dbReference type="Proteomes" id="UP000824120">
    <property type="component" value="Chromosome 11"/>
</dbReference>
<dbReference type="AlphaFoldDB" id="A0A9J5WIX3"/>
<evidence type="ECO:0000313" key="3">
    <source>
        <dbReference type="Proteomes" id="UP000824120"/>
    </source>
</evidence>
<gene>
    <name evidence="2" type="ORF">H5410_055078</name>
</gene>
<protein>
    <submittedName>
        <fullName evidence="2">Uncharacterized protein</fullName>
    </submittedName>
</protein>
<sequence length="107" mass="12357">MKKDPITKSLYGQELLDFISQRIQDYGTIPHKGIIADNFVKHIARKIFIQDGNKEEMINEYLDEIRRDLLLNITHYEKLDTSMRSETSDDIADDAQEAQLCESAKPA</sequence>
<evidence type="ECO:0000256" key="1">
    <source>
        <dbReference type="SAM" id="MobiDB-lite"/>
    </source>
</evidence>
<feature type="region of interest" description="Disordered" evidence="1">
    <location>
        <begin position="83"/>
        <end position="107"/>
    </location>
</feature>
<proteinExistence type="predicted"/>
<dbReference type="OrthoDB" id="1743486at2759"/>
<evidence type="ECO:0000313" key="2">
    <source>
        <dbReference type="EMBL" id="KAG5574944.1"/>
    </source>
</evidence>
<name>A0A9J5WIX3_SOLCO</name>
<accession>A0A9J5WIX3</accession>
<comment type="caution">
    <text evidence="2">The sequence shown here is derived from an EMBL/GenBank/DDBJ whole genome shotgun (WGS) entry which is preliminary data.</text>
</comment>
<dbReference type="EMBL" id="JACXVP010000011">
    <property type="protein sequence ID" value="KAG5574944.1"/>
    <property type="molecule type" value="Genomic_DNA"/>
</dbReference>
<organism evidence="2 3">
    <name type="scientific">Solanum commersonii</name>
    <name type="common">Commerson's wild potato</name>
    <name type="synonym">Commerson's nightshade</name>
    <dbReference type="NCBI Taxonomy" id="4109"/>
    <lineage>
        <taxon>Eukaryota</taxon>
        <taxon>Viridiplantae</taxon>
        <taxon>Streptophyta</taxon>
        <taxon>Embryophyta</taxon>
        <taxon>Tracheophyta</taxon>
        <taxon>Spermatophyta</taxon>
        <taxon>Magnoliopsida</taxon>
        <taxon>eudicotyledons</taxon>
        <taxon>Gunneridae</taxon>
        <taxon>Pentapetalae</taxon>
        <taxon>asterids</taxon>
        <taxon>lamiids</taxon>
        <taxon>Solanales</taxon>
        <taxon>Solanaceae</taxon>
        <taxon>Solanoideae</taxon>
        <taxon>Solaneae</taxon>
        <taxon>Solanum</taxon>
    </lineage>
</organism>
<reference evidence="2 3" key="1">
    <citation type="submission" date="2020-09" db="EMBL/GenBank/DDBJ databases">
        <title>De no assembly of potato wild relative species, Solanum commersonii.</title>
        <authorList>
            <person name="Cho K."/>
        </authorList>
    </citation>
    <scope>NUCLEOTIDE SEQUENCE [LARGE SCALE GENOMIC DNA]</scope>
    <source>
        <strain evidence="2">LZ3.2</strain>
        <tissue evidence="2">Leaf</tissue>
    </source>
</reference>
<keyword evidence="3" id="KW-1185">Reference proteome</keyword>